<sequence>MTPTVRDAARDDMRAITALYAHEVLHGTATYERQPPDEAQMWYRHGELVQAGFPYLVASIDGAFAGYAYASAYRARASYRWTCECTVYVAPQLRGRGAGRALLGALVERCTQRGWRQMIAVIGDETNLASVALHQALGFQKAGRFPGLGRKHGRWLDALQLQRALGDGATTAPDED</sequence>
<dbReference type="GO" id="GO:0016747">
    <property type="term" value="F:acyltransferase activity, transferring groups other than amino-acyl groups"/>
    <property type="evidence" value="ECO:0007669"/>
    <property type="project" value="InterPro"/>
</dbReference>
<name>A0A4Q1JXU1_9GAMM</name>
<feature type="domain" description="N-acetyltransferase" evidence="1">
    <location>
        <begin position="3"/>
        <end position="162"/>
    </location>
</feature>
<dbReference type="CDD" id="cd04301">
    <property type="entry name" value="NAT_SF"/>
    <property type="match status" value="1"/>
</dbReference>
<dbReference type="EMBL" id="SAWZ01000002">
    <property type="protein sequence ID" value="RXR07476.1"/>
    <property type="molecule type" value="Genomic_DNA"/>
</dbReference>
<comment type="caution">
    <text evidence="2">The sequence shown here is derived from an EMBL/GenBank/DDBJ whole genome shotgun (WGS) entry which is preliminary data.</text>
</comment>
<evidence type="ECO:0000313" key="2">
    <source>
        <dbReference type="EMBL" id="RXR07476.1"/>
    </source>
</evidence>
<keyword evidence="3" id="KW-1185">Reference proteome</keyword>
<dbReference type="PANTHER" id="PTHR43072">
    <property type="entry name" value="N-ACETYLTRANSFERASE"/>
    <property type="match status" value="1"/>
</dbReference>
<dbReference type="PROSITE" id="PS51186">
    <property type="entry name" value="GNAT"/>
    <property type="match status" value="1"/>
</dbReference>
<organism evidence="2 3">
    <name type="scientific">Pseudoxanthomonas composti</name>
    <dbReference type="NCBI Taxonomy" id="2137479"/>
    <lineage>
        <taxon>Bacteria</taxon>
        <taxon>Pseudomonadati</taxon>
        <taxon>Pseudomonadota</taxon>
        <taxon>Gammaproteobacteria</taxon>
        <taxon>Lysobacterales</taxon>
        <taxon>Lysobacteraceae</taxon>
        <taxon>Pseudoxanthomonas</taxon>
    </lineage>
</organism>
<accession>A0A4Q1JXU1</accession>
<dbReference type="Proteomes" id="UP000289784">
    <property type="component" value="Unassembled WGS sequence"/>
</dbReference>
<protein>
    <submittedName>
        <fullName evidence="2">N-acetyltransferase family protein</fullName>
    </submittedName>
</protein>
<evidence type="ECO:0000313" key="3">
    <source>
        <dbReference type="Proteomes" id="UP000289784"/>
    </source>
</evidence>
<dbReference type="RefSeq" id="WP_129470289.1">
    <property type="nucleotide sequence ID" value="NZ_SAWZ01000002.1"/>
</dbReference>
<reference evidence="2 3" key="1">
    <citation type="submission" date="2019-01" db="EMBL/GenBank/DDBJ databases">
        <title>Pseudoxanthomonas composti sp. nov., isolated from compost.</title>
        <authorList>
            <person name="Yang G."/>
        </authorList>
    </citation>
    <scope>NUCLEOTIDE SEQUENCE [LARGE SCALE GENOMIC DNA]</scope>
    <source>
        <strain evidence="2 3">GSS15</strain>
    </source>
</reference>
<dbReference type="SUPFAM" id="SSF55729">
    <property type="entry name" value="Acyl-CoA N-acyltransferases (Nat)"/>
    <property type="match status" value="1"/>
</dbReference>
<dbReference type="Pfam" id="PF00583">
    <property type="entry name" value="Acetyltransf_1"/>
    <property type="match status" value="1"/>
</dbReference>
<dbReference type="OrthoDB" id="5459937at2"/>
<gene>
    <name evidence="2" type="ORF">EPA99_06085</name>
</gene>
<dbReference type="PANTHER" id="PTHR43072:SF8">
    <property type="entry name" value="ACYLTRANSFERASE FABY-RELATED"/>
    <property type="match status" value="1"/>
</dbReference>
<proteinExistence type="predicted"/>
<evidence type="ECO:0000259" key="1">
    <source>
        <dbReference type="PROSITE" id="PS51186"/>
    </source>
</evidence>
<dbReference type="InterPro" id="IPR016181">
    <property type="entry name" value="Acyl_CoA_acyltransferase"/>
</dbReference>
<dbReference type="AlphaFoldDB" id="A0A4Q1JXU1"/>
<dbReference type="InterPro" id="IPR000182">
    <property type="entry name" value="GNAT_dom"/>
</dbReference>
<keyword evidence="2" id="KW-0808">Transferase</keyword>
<dbReference type="Gene3D" id="3.40.630.30">
    <property type="match status" value="1"/>
</dbReference>